<feature type="transmembrane region" description="Helical" evidence="2">
    <location>
        <begin position="227"/>
        <end position="250"/>
    </location>
</feature>
<keyword evidence="2" id="KW-0472">Membrane</keyword>
<gene>
    <name evidence="4" type="ORF">D9611_013657</name>
</gene>
<feature type="transmembrane region" description="Helical" evidence="2">
    <location>
        <begin position="184"/>
        <end position="207"/>
    </location>
</feature>
<dbReference type="Pfam" id="PF20152">
    <property type="entry name" value="DUF6534"/>
    <property type="match status" value="1"/>
</dbReference>
<proteinExistence type="predicted"/>
<keyword evidence="5" id="KW-1185">Reference proteome</keyword>
<organism evidence="4 5">
    <name type="scientific">Ephemerocybe angulata</name>
    <dbReference type="NCBI Taxonomy" id="980116"/>
    <lineage>
        <taxon>Eukaryota</taxon>
        <taxon>Fungi</taxon>
        <taxon>Dikarya</taxon>
        <taxon>Basidiomycota</taxon>
        <taxon>Agaricomycotina</taxon>
        <taxon>Agaricomycetes</taxon>
        <taxon>Agaricomycetidae</taxon>
        <taxon>Agaricales</taxon>
        <taxon>Agaricineae</taxon>
        <taxon>Psathyrellaceae</taxon>
        <taxon>Ephemerocybe</taxon>
    </lineage>
</organism>
<evidence type="ECO:0000256" key="2">
    <source>
        <dbReference type="SAM" id="Phobius"/>
    </source>
</evidence>
<dbReference type="PANTHER" id="PTHR40465">
    <property type="entry name" value="CHROMOSOME 1, WHOLE GENOME SHOTGUN SEQUENCE"/>
    <property type="match status" value="1"/>
</dbReference>
<feature type="domain" description="DUF6534" evidence="3">
    <location>
        <begin position="192"/>
        <end position="282"/>
    </location>
</feature>
<feature type="transmembrane region" description="Helical" evidence="2">
    <location>
        <begin position="143"/>
        <end position="164"/>
    </location>
</feature>
<keyword evidence="2" id="KW-0812">Transmembrane</keyword>
<feature type="region of interest" description="Disordered" evidence="1">
    <location>
        <begin position="341"/>
        <end position="364"/>
    </location>
</feature>
<comment type="caution">
    <text evidence="4">The sequence shown here is derived from an EMBL/GenBank/DDBJ whole genome shotgun (WGS) entry which is preliminary data.</text>
</comment>
<evidence type="ECO:0000313" key="5">
    <source>
        <dbReference type="Proteomes" id="UP000541558"/>
    </source>
</evidence>
<evidence type="ECO:0000313" key="4">
    <source>
        <dbReference type="EMBL" id="KAF5318915.1"/>
    </source>
</evidence>
<dbReference type="OrthoDB" id="3161836at2759"/>
<feature type="transmembrane region" description="Helical" evidence="2">
    <location>
        <begin position="256"/>
        <end position="274"/>
    </location>
</feature>
<keyword evidence="2" id="KW-1133">Transmembrane helix</keyword>
<dbReference type="EMBL" id="JAACJK010000176">
    <property type="protein sequence ID" value="KAF5318915.1"/>
    <property type="molecule type" value="Genomic_DNA"/>
</dbReference>
<name>A0A8H5B942_9AGAR</name>
<dbReference type="AlphaFoldDB" id="A0A8H5B942"/>
<evidence type="ECO:0000256" key="1">
    <source>
        <dbReference type="SAM" id="MobiDB-lite"/>
    </source>
</evidence>
<dbReference type="InterPro" id="IPR045339">
    <property type="entry name" value="DUF6534"/>
</dbReference>
<feature type="transmembrane region" description="Helical" evidence="2">
    <location>
        <begin position="22"/>
        <end position="44"/>
    </location>
</feature>
<dbReference type="PANTHER" id="PTHR40465:SF1">
    <property type="entry name" value="DUF6534 DOMAIN-CONTAINING PROTEIN"/>
    <property type="match status" value="1"/>
</dbReference>
<feature type="transmembrane region" description="Helical" evidence="2">
    <location>
        <begin position="111"/>
        <end position="131"/>
    </location>
</feature>
<protein>
    <recommendedName>
        <fullName evidence="3">DUF6534 domain-containing protein</fullName>
    </recommendedName>
</protein>
<evidence type="ECO:0000259" key="3">
    <source>
        <dbReference type="Pfam" id="PF20152"/>
    </source>
</evidence>
<dbReference type="Proteomes" id="UP000541558">
    <property type="component" value="Unassembled WGS sequence"/>
</dbReference>
<accession>A0A8H5B942</accession>
<sequence>MSDPGCIPRPTVDLGPYAGVELLGIFAAMALWGVTCMQTFLYFFKPEGYLETESSGYMAMVLRSFVLEYRLLSRYFPRLMDTGHQALLISGNYKATVSGDTLNLGNNRVEYVISILFTTMVSVPVQVFFAWRIWKLGTVARYIFLAILLPAIIFQFVEGLLLLIYNSQLSRPDEVTAKLGLALIIANLTVGAAVDIVIAAGLCTLLWRTYLLNGVTIKATSSMIHRLILFSVNTGLWTASFAIVTMAMAAKYPSNYMYIGFYFILSPLYCNMFLANLNARAYIRGGDIVANSDAREGVIDFNKTVPSGFMLRELGSGLSSNGRTEMTSTFDTKTGAGTFVGVDKREKQEVSSTSTPGEEKHSPV</sequence>
<reference evidence="4 5" key="1">
    <citation type="journal article" date="2020" name="ISME J.">
        <title>Uncovering the hidden diversity of litter-decomposition mechanisms in mushroom-forming fungi.</title>
        <authorList>
            <person name="Floudas D."/>
            <person name="Bentzer J."/>
            <person name="Ahren D."/>
            <person name="Johansson T."/>
            <person name="Persson P."/>
            <person name="Tunlid A."/>
        </authorList>
    </citation>
    <scope>NUCLEOTIDE SEQUENCE [LARGE SCALE GENOMIC DNA]</scope>
    <source>
        <strain evidence="4 5">CBS 175.51</strain>
    </source>
</reference>